<protein>
    <submittedName>
        <fullName evidence="1">Uncharacterized protein</fullName>
    </submittedName>
</protein>
<dbReference type="EMBL" id="MU853435">
    <property type="protein sequence ID" value="KAK4130555.1"/>
    <property type="molecule type" value="Genomic_DNA"/>
</dbReference>
<dbReference type="Proteomes" id="UP001304895">
    <property type="component" value="Unassembled WGS sequence"/>
</dbReference>
<name>A0AAN6UDA7_9PEZI</name>
<proteinExistence type="predicted"/>
<evidence type="ECO:0000313" key="1">
    <source>
        <dbReference type="EMBL" id="KAK4130555.1"/>
    </source>
</evidence>
<reference evidence="1" key="2">
    <citation type="submission" date="2023-05" db="EMBL/GenBank/DDBJ databases">
        <authorList>
            <consortium name="Lawrence Berkeley National Laboratory"/>
            <person name="Steindorff A."/>
            <person name="Hensen N."/>
            <person name="Bonometti L."/>
            <person name="Westerberg I."/>
            <person name="Brannstrom I.O."/>
            <person name="Guillou S."/>
            <person name="Cros-Aarteil S."/>
            <person name="Calhoun S."/>
            <person name="Haridas S."/>
            <person name="Kuo A."/>
            <person name="Mondo S."/>
            <person name="Pangilinan J."/>
            <person name="Riley R."/>
            <person name="Labutti K."/>
            <person name="Andreopoulos B."/>
            <person name="Lipzen A."/>
            <person name="Chen C."/>
            <person name="Yanf M."/>
            <person name="Daum C."/>
            <person name="Ng V."/>
            <person name="Clum A."/>
            <person name="Ohm R."/>
            <person name="Martin F."/>
            <person name="Silar P."/>
            <person name="Natvig D."/>
            <person name="Lalanne C."/>
            <person name="Gautier V."/>
            <person name="Ament-Velasquez S.L."/>
            <person name="Kruys A."/>
            <person name="Hutchinson M.I."/>
            <person name="Powell A.J."/>
            <person name="Barry K."/>
            <person name="Miller A.N."/>
            <person name="Grigoriev I.V."/>
            <person name="Debuchy R."/>
            <person name="Gladieux P."/>
            <person name="Thoren M.H."/>
            <person name="Johannesson H."/>
        </authorList>
    </citation>
    <scope>NUCLEOTIDE SEQUENCE</scope>
    <source>
        <strain evidence="1">CBS 123565</strain>
    </source>
</reference>
<keyword evidence="2" id="KW-1185">Reference proteome</keyword>
<accession>A0AAN6UDA7</accession>
<evidence type="ECO:0000313" key="2">
    <source>
        <dbReference type="Proteomes" id="UP001304895"/>
    </source>
</evidence>
<organism evidence="1 2">
    <name type="scientific">Trichocladium antarcticum</name>
    <dbReference type="NCBI Taxonomy" id="1450529"/>
    <lineage>
        <taxon>Eukaryota</taxon>
        <taxon>Fungi</taxon>
        <taxon>Dikarya</taxon>
        <taxon>Ascomycota</taxon>
        <taxon>Pezizomycotina</taxon>
        <taxon>Sordariomycetes</taxon>
        <taxon>Sordariomycetidae</taxon>
        <taxon>Sordariales</taxon>
        <taxon>Chaetomiaceae</taxon>
        <taxon>Trichocladium</taxon>
    </lineage>
</organism>
<sequence>MRCATNKGGFWCPPVGRQVVPVLCCRLLSRGITALLPSRTFQAWIPFPTATPGHSVAESGGPPWRAARAARPFTCNSPRAMGQAQHGNPCADDLFLMTARLQLQAAVEFPAGQVHLRVWRGAKPTCWSSCCGIQERGTAAVANKPMVIRLEAGCQAARPRLTPSQRRACGPFSDESGIGRVEYFGPSEVRPHV</sequence>
<gene>
    <name evidence="1" type="ORF">BT67DRAFT_217058</name>
</gene>
<comment type="caution">
    <text evidence="1">The sequence shown here is derived from an EMBL/GenBank/DDBJ whole genome shotgun (WGS) entry which is preliminary data.</text>
</comment>
<dbReference type="AlphaFoldDB" id="A0AAN6UDA7"/>
<reference evidence="1" key="1">
    <citation type="journal article" date="2023" name="Mol. Phylogenet. Evol.">
        <title>Genome-scale phylogeny and comparative genomics of the fungal order Sordariales.</title>
        <authorList>
            <person name="Hensen N."/>
            <person name="Bonometti L."/>
            <person name="Westerberg I."/>
            <person name="Brannstrom I.O."/>
            <person name="Guillou S."/>
            <person name="Cros-Aarteil S."/>
            <person name="Calhoun S."/>
            <person name="Haridas S."/>
            <person name="Kuo A."/>
            <person name="Mondo S."/>
            <person name="Pangilinan J."/>
            <person name="Riley R."/>
            <person name="LaButti K."/>
            <person name="Andreopoulos B."/>
            <person name="Lipzen A."/>
            <person name="Chen C."/>
            <person name="Yan M."/>
            <person name="Daum C."/>
            <person name="Ng V."/>
            <person name="Clum A."/>
            <person name="Steindorff A."/>
            <person name="Ohm R.A."/>
            <person name="Martin F."/>
            <person name="Silar P."/>
            <person name="Natvig D.O."/>
            <person name="Lalanne C."/>
            <person name="Gautier V."/>
            <person name="Ament-Velasquez S.L."/>
            <person name="Kruys A."/>
            <person name="Hutchinson M.I."/>
            <person name="Powell A.J."/>
            <person name="Barry K."/>
            <person name="Miller A.N."/>
            <person name="Grigoriev I.V."/>
            <person name="Debuchy R."/>
            <person name="Gladieux P."/>
            <person name="Hiltunen Thoren M."/>
            <person name="Johannesson H."/>
        </authorList>
    </citation>
    <scope>NUCLEOTIDE SEQUENCE</scope>
    <source>
        <strain evidence="1">CBS 123565</strain>
    </source>
</reference>